<dbReference type="CDD" id="cd14066">
    <property type="entry name" value="STKc_IRAK"/>
    <property type="match status" value="1"/>
</dbReference>
<evidence type="ECO:0000256" key="14">
    <source>
        <dbReference type="ARBA" id="ARBA00047558"/>
    </source>
</evidence>
<sequence>MNHRTEMGGSLKLFASFSYVLLHLSALAFAQQQPAFMHYRCVNDTGTYANGSTFQTNLNDVLTSFASNSEVDYGFYNDSVGQGIDQVNALALCRGDVSDGECRSCIVNSTRQILEACPSMKQAIGVYDHCMIRYSNRSIFHAVETFPDFYIWDTNNASDVSEFIRGLQTMLTTLRDKAASGTSRKFAAGNLTVGLKTTYGLVQCTPDLSRQQCIDCLVEVAGKIPGGGRNNGARVDTPSCMLNYDDQRFFTITNDEPSGTAPPFTPTKEKRSKKTRTIVVVVISTVSVVSILVLGICISFLRRRRPRERVETADEIKTVESLQFDFNTIRVATNNFSLENKLGQGGFGAVYKGILSDGRQVAVKRLAQGSGQGDIEFKNEVLLVAKLQHRNLVRLLGFCLDRKERLLIYEYLPNTSLDHFIFHPVKRGILDWETRYKIIVGISRGMLYLHEDSRLRIIHRDLKASNILLDAQMNPKIADFGMARLFLMDQTQGNTSRIVGTYGYMSPEYAMRGQFSVKSDVYSFGVLVLEIVSGQKNSSFHNGESVEDLLGYAWKSWREGKCENLIDPTFKNGSRTEMIRCIHIGLLCVQENVADRPTMTSVVLMLNSHSITLPVPSQPVPSQETFPTLPSSRNEASLTELYPR</sequence>
<comment type="subcellular location">
    <subcellularLocation>
        <location evidence="1">Membrane</location>
        <topology evidence="1">Single-pass membrane protein</topology>
    </subcellularLocation>
</comment>
<dbReference type="EMBL" id="JAIWQS010000006">
    <property type="protein sequence ID" value="KAJ8761566.1"/>
    <property type="molecule type" value="Genomic_DNA"/>
</dbReference>
<keyword evidence="12" id="KW-0675">Receptor</keyword>
<keyword evidence="13" id="KW-0325">Glycoprotein</keyword>
<dbReference type="InterPro" id="IPR011009">
    <property type="entry name" value="Kinase-like_dom_sf"/>
</dbReference>
<keyword evidence="3" id="KW-0808">Transferase</keyword>
<dbReference type="InterPro" id="IPR002902">
    <property type="entry name" value="GNK2"/>
</dbReference>
<keyword evidence="10 18" id="KW-1133">Transmembrane helix</keyword>
<evidence type="ECO:0000256" key="11">
    <source>
        <dbReference type="ARBA" id="ARBA00023136"/>
    </source>
</evidence>
<feature type="binding site" evidence="16">
    <location>
        <position position="364"/>
    </location>
    <ligand>
        <name>ATP</name>
        <dbReference type="ChEBI" id="CHEBI:30616"/>
    </ligand>
</feature>
<reference evidence="22 23" key="1">
    <citation type="submission" date="2021-09" db="EMBL/GenBank/DDBJ databases">
        <title>Genomic insights and catalytic innovation underlie evolution of tropane alkaloids biosynthesis.</title>
        <authorList>
            <person name="Wang Y.-J."/>
            <person name="Tian T."/>
            <person name="Huang J.-P."/>
            <person name="Huang S.-X."/>
        </authorList>
    </citation>
    <scope>NUCLEOTIDE SEQUENCE [LARGE SCALE GENOMIC DNA]</scope>
    <source>
        <strain evidence="22">KIB-2018</strain>
        <tissue evidence="22">Leaf</tissue>
    </source>
</reference>
<feature type="chain" id="PRO_5043328384" evidence="19">
    <location>
        <begin position="31"/>
        <end position="644"/>
    </location>
</feature>
<evidence type="ECO:0000256" key="2">
    <source>
        <dbReference type="ARBA" id="ARBA00022527"/>
    </source>
</evidence>
<keyword evidence="6" id="KW-0677">Repeat</keyword>
<evidence type="ECO:0000259" key="20">
    <source>
        <dbReference type="PROSITE" id="PS50011"/>
    </source>
</evidence>
<accession>A0AAV8T5C2</accession>
<dbReference type="PROSITE" id="PS51473">
    <property type="entry name" value="GNK2"/>
    <property type="match status" value="2"/>
</dbReference>
<keyword evidence="11 18" id="KW-0472">Membrane</keyword>
<keyword evidence="2" id="KW-0723">Serine/threonine-protein kinase</keyword>
<evidence type="ECO:0000256" key="8">
    <source>
        <dbReference type="ARBA" id="ARBA00022777"/>
    </source>
</evidence>
<dbReference type="FunFam" id="1.10.510.10:FF:000129">
    <property type="entry name" value="cysteine-rich receptor-like protein kinase 10"/>
    <property type="match status" value="1"/>
</dbReference>
<evidence type="ECO:0000256" key="9">
    <source>
        <dbReference type="ARBA" id="ARBA00022840"/>
    </source>
</evidence>
<evidence type="ECO:0000259" key="21">
    <source>
        <dbReference type="PROSITE" id="PS51473"/>
    </source>
</evidence>
<proteinExistence type="predicted"/>
<evidence type="ECO:0000313" key="22">
    <source>
        <dbReference type="EMBL" id="KAJ8761566.1"/>
    </source>
</evidence>
<dbReference type="InterPro" id="IPR017441">
    <property type="entry name" value="Protein_kinase_ATP_BS"/>
</dbReference>
<evidence type="ECO:0000256" key="17">
    <source>
        <dbReference type="SAM" id="MobiDB-lite"/>
    </source>
</evidence>
<dbReference type="AlphaFoldDB" id="A0AAV8T5C2"/>
<dbReference type="PROSITE" id="PS00108">
    <property type="entry name" value="PROTEIN_KINASE_ST"/>
    <property type="match status" value="1"/>
</dbReference>
<evidence type="ECO:0000256" key="7">
    <source>
        <dbReference type="ARBA" id="ARBA00022741"/>
    </source>
</evidence>
<dbReference type="Gene3D" id="1.10.510.10">
    <property type="entry name" value="Transferase(Phosphotransferase) domain 1"/>
    <property type="match status" value="1"/>
</dbReference>
<dbReference type="InterPro" id="IPR001245">
    <property type="entry name" value="Ser-Thr/Tyr_kinase_cat_dom"/>
</dbReference>
<feature type="domain" description="Protein kinase" evidence="20">
    <location>
        <begin position="336"/>
        <end position="612"/>
    </location>
</feature>
<dbReference type="SMART" id="SM00220">
    <property type="entry name" value="S_TKc"/>
    <property type="match status" value="1"/>
</dbReference>
<evidence type="ECO:0000256" key="16">
    <source>
        <dbReference type="PROSITE-ProRule" id="PRU10141"/>
    </source>
</evidence>
<evidence type="ECO:0000256" key="19">
    <source>
        <dbReference type="SAM" id="SignalP"/>
    </source>
</evidence>
<protein>
    <submittedName>
        <fullName evidence="22">Uncharacterized protein</fullName>
    </submittedName>
</protein>
<feature type="compositionally biased region" description="Polar residues" evidence="17">
    <location>
        <begin position="620"/>
        <end position="637"/>
    </location>
</feature>
<gene>
    <name evidence="22" type="ORF">K2173_004342</name>
</gene>
<comment type="catalytic activity">
    <reaction evidence="15">
        <text>L-threonyl-[protein] + ATP = O-phospho-L-threonyl-[protein] + ADP + H(+)</text>
        <dbReference type="Rhea" id="RHEA:46608"/>
        <dbReference type="Rhea" id="RHEA-COMP:11060"/>
        <dbReference type="Rhea" id="RHEA-COMP:11605"/>
        <dbReference type="ChEBI" id="CHEBI:15378"/>
        <dbReference type="ChEBI" id="CHEBI:30013"/>
        <dbReference type="ChEBI" id="CHEBI:30616"/>
        <dbReference type="ChEBI" id="CHEBI:61977"/>
        <dbReference type="ChEBI" id="CHEBI:456216"/>
    </reaction>
</comment>
<dbReference type="InterPro" id="IPR008271">
    <property type="entry name" value="Ser/Thr_kinase_AS"/>
</dbReference>
<evidence type="ECO:0000256" key="3">
    <source>
        <dbReference type="ARBA" id="ARBA00022679"/>
    </source>
</evidence>
<dbReference type="GO" id="GO:0004674">
    <property type="term" value="F:protein serine/threonine kinase activity"/>
    <property type="evidence" value="ECO:0007669"/>
    <property type="project" value="UniProtKB-KW"/>
</dbReference>
<evidence type="ECO:0000256" key="18">
    <source>
        <dbReference type="SAM" id="Phobius"/>
    </source>
</evidence>
<keyword evidence="7 16" id="KW-0547">Nucleotide-binding</keyword>
<dbReference type="Pfam" id="PF01657">
    <property type="entry name" value="Stress-antifung"/>
    <property type="match status" value="2"/>
</dbReference>
<organism evidence="22 23">
    <name type="scientific">Erythroxylum novogranatense</name>
    <dbReference type="NCBI Taxonomy" id="1862640"/>
    <lineage>
        <taxon>Eukaryota</taxon>
        <taxon>Viridiplantae</taxon>
        <taxon>Streptophyta</taxon>
        <taxon>Embryophyta</taxon>
        <taxon>Tracheophyta</taxon>
        <taxon>Spermatophyta</taxon>
        <taxon>Magnoliopsida</taxon>
        <taxon>eudicotyledons</taxon>
        <taxon>Gunneridae</taxon>
        <taxon>Pentapetalae</taxon>
        <taxon>rosids</taxon>
        <taxon>fabids</taxon>
        <taxon>Malpighiales</taxon>
        <taxon>Erythroxylaceae</taxon>
        <taxon>Erythroxylum</taxon>
    </lineage>
</organism>
<name>A0AAV8T5C2_9ROSI</name>
<dbReference type="InterPro" id="IPR000719">
    <property type="entry name" value="Prot_kinase_dom"/>
</dbReference>
<keyword evidence="9 16" id="KW-0067">ATP-binding</keyword>
<comment type="catalytic activity">
    <reaction evidence="14">
        <text>L-seryl-[protein] + ATP = O-phospho-L-seryl-[protein] + ADP + H(+)</text>
        <dbReference type="Rhea" id="RHEA:17989"/>
        <dbReference type="Rhea" id="RHEA-COMP:9863"/>
        <dbReference type="Rhea" id="RHEA-COMP:11604"/>
        <dbReference type="ChEBI" id="CHEBI:15378"/>
        <dbReference type="ChEBI" id="CHEBI:29999"/>
        <dbReference type="ChEBI" id="CHEBI:30616"/>
        <dbReference type="ChEBI" id="CHEBI:83421"/>
        <dbReference type="ChEBI" id="CHEBI:456216"/>
    </reaction>
</comment>
<evidence type="ECO:0000313" key="23">
    <source>
        <dbReference type="Proteomes" id="UP001159364"/>
    </source>
</evidence>
<feature type="domain" description="Gnk2-homologous" evidence="21">
    <location>
        <begin position="36"/>
        <end position="139"/>
    </location>
</feature>
<keyword evidence="8" id="KW-0418">Kinase</keyword>
<dbReference type="PROSITE" id="PS50011">
    <property type="entry name" value="PROTEIN_KINASE_DOM"/>
    <property type="match status" value="1"/>
</dbReference>
<dbReference type="Gene3D" id="3.30.200.20">
    <property type="entry name" value="Phosphorylase Kinase, domain 1"/>
    <property type="match status" value="1"/>
</dbReference>
<dbReference type="GO" id="GO:0006979">
    <property type="term" value="P:response to oxidative stress"/>
    <property type="evidence" value="ECO:0007669"/>
    <property type="project" value="UniProtKB-ARBA"/>
</dbReference>
<dbReference type="PROSITE" id="PS00107">
    <property type="entry name" value="PROTEIN_KINASE_ATP"/>
    <property type="match status" value="1"/>
</dbReference>
<dbReference type="GO" id="GO:0005886">
    <property type="term" value="C:plasma membrane"/>
    <property type="evidence" value="ECO:0007669"/>
    <property type="project" value="TreeGrafter"/>
</dbReference>
<dbReference type="Proteomes" id="UP001159364">
    <property type="component" value="Linkage Group LG06"/>
</dbReference>
<dbReference type="GO" id="GO:0005524">
    <property type="term" value="F:ATP binding"/>
    <property type="evidence" value="ECO:0007669"/>
    <property type="project" value="UniProtKB-UniRule"/>
</dbReference>
<evidence type="ECO:0000256" key="10">
    <source>
        <dbReference type="ARBA" id="ARBA00022989"/>
    </source>
</evidence>
<evidence type="ECO:0000256" key="6">
    <source>
        <dbReference type="ARBA" id="ARBA00022737"/>
    </source>
</evidence>
<dbReference type="FunFam" id="3.30.430.20:FF:000003">
    <property type="entry name" value="Cysteine-rich RLK (RECEPTOR-like protein kinase) 10"/>
    <property type="match status" value="1"/>
</dbReference>
<dbReference type="FunFam" id="3.30.200.20:FF:000142">
    <property type="entry name" value="Cysteine-rich receptor-like protein kinase 10"/>
    <property type="match status" value="1"/>
</dbReference>
<keyword evidence="23" id="KW-1185">Reference proteome</keyword>
<dbReference type="CDD" id="cd23509">
    <property type="entry name" value="Gnk2-like"/>
    <property type="match status" value="2"/>
</dbReference>
<evidence type="ECO:0000256" key="15">
    <source>
        <dbReference type="ARBA" id="ARBA00047951"/>
    </source>
</evidence>
<keyword evidence="4 18" id="KW-0812">Transmembrane</keyword>
<dbReference type="SUPFAM" id="SSF56112">
    <property type="entry name" value="Protein kinase-like (PK-like)"/>
    <property type="match status" value="1"/>
</dbReference>
<evidence type="ECO:0000256" key="1">
    <source>
        <dbReference type="ARBA" id="ARBA00004167"/>
    </source>
</evidence>
<comment type="caution">
    <text evidence="22">The sequence shown here is derived from an EMBL/GenBank/DDBJ whole genome shotgun (WGS) entry which is preliminary data.</text>
</comment>
<feature type="region of interest" description="Disordered" evidence="17">
    <location>
        <begin position="615"/>
        <end position="644"/>
    </location>
</feature>
<dbReference type="PANTHER" id="PTHR27002">
    <property type="entry name" value="RECEPTOR-LIKE SERINE/THREONINE-PROTEIN KINASE SD1-8"/>
    <property type="match status" value="1"/>
</dbReference>
<keyword evidence="5 19" id="KW-0732">Signal</keyword>
<evidence type="ECO:0000256" key="13">
    <source>
        <dbReference type="ARBA" id="ARBA00023180"/>
    </source>
</evidence>
<dbReference type="Gene3D" id="3.30.430.20">
    <property type="entry name" value="Gnk2 domain, C-X8-C-X2-C motif"/>
    <property type="match status" value="2"/>
</dbReference>
<dbReference type="PANTHER" id="PTHR27002:SF1073">
    <property type="entry name" value="CYSTEINE-RICH RECEPTOR-LIKE PROTEIN KINASE 29"/>
    <property type="match status" value="1"/>
</dbReference>
<feature type="transmembrane region" description="Helical" evidence="18">
    <location>
        <begin position="278"/>
        <end position="301"/>
    </location>
</feature>
<dbReference type="InterPro" id="IPR038408">
    <property type="entry name" value="GNK2_sf"/>
</dbReference>
<dbReference type="Pfam" id="PF07714">
    <property type="entry name" value="PK_Tyr_Ser-Thr"/>
    <property type="match status" value="1"/>
</dbReference>
<feature type="signal peptide" evidence="19">
    <location>
        <begin position="1"/>
        <end position="30"/>
    </location>
</feature>
<feature type="domain" description="Gnk2-homologous" evidence="21">
    <location>
        <begin position="145"/>
        <end position="249"/>
    </location>
</feature>
<evidence type="ECO:0000256" key="5">
    <source>
        <dbReference type="ARBA" id="ARBA00022729"/>
    </source>
</evidence>
<evidence type="ECO:0000256" key="12">
    <source>
        <dbReference type="ARBA" id="ARBA00023170"/>
    </source>
</evidence>
<evidence type="ECO:0000256" key="4">
    <source>
        <dbReference type="ARBA" id="ARBA00022692"/>
    </source>
</evidence>